<organism evidence="3 5">
    <name type="scientific">Legionella pneumophila subsp. pneumophila (strain Philadelphia 1 / ATCC 33152 / DSM 7513)</name>
    <dbReference type="NCBI Taxonomy" id="272624"/>
    <lineage>
        <taxon>Bacteria</taxon>
        <taxon>Pseudomonadati</taxon>
        <taxon>Pseudomonadota</taxon>
        <taxon>Gammaproteobacteria</taxon>
        <taxon>Legionellales</taxon>
        <taxon>Legionellaceae</taxon>
        <taxon>Legionella</taxon>
    </lineage>
</organism>
<dbReference type="EMBL" id="AE017354">
    <property type="protein sequence ID" value="AAU26409.1"/>
    <property type="molecule type" value="Genomic_DNA"/>
</dbReference>
<sequence length="116" mass="13147">MASSFSWKPGINDFSVPKGQNHFAPQSYGKPDLPSLPPYMQVPGQPTPGSPSLLRPHFTTYKKSRNINLVPIDYALQPRLRGRLTLLRLTSCRKPGTSGVWAFHPHYRYSCQHSHF</sequence>
<keyword evidence="5" id="KW-1185">Reference proteome</keyword>
<dbReference type="Proteomes" id="UP000000609">
    <property type="component" value="Chromosome"/>
</dbReference>
<accession>Q5ZY06</accession>
<reference evidence="3" key="2">
    <citation type="submission" date="2009-02" db="EMBL/GenBank/DDBJ databases">
        <authorList>
            <person name="Russo J.J."/>
        </authorList>
    </citation>
    <scope>NUCLEOTIDE SEQUENCE</scope>
    <source>
        <strain>Philadelphia 1</strain>
    </source>
</reference>
<protein>
    <submittedName>
        <fullName evidence="3">Uncharacterized protein</fullName>
    </submittedName>
</protein>
<feature type="region of interest" description="Disordered" evidence="1">
    <location>
        <begin position="16"/>
        <end position="55"/>
    </location>
</feature>
<dbReference type="KEGG" id="lpn:lpg2751"/>
<evidence type="ECO:0000313" key="3">
    <source>
        <dbReference type="EMBL" id="AAU26663.1"/>
    </source>
</evidence>
<evidence type="ECO:0000313" key="5">
    <source>
        <dbReference type="Proteomes" id="UP000000609"/>
    </source>
</evidence>
<evidence type="ECO:0000313" key="2">
    <source>
        <dbReference type="EMBL" id="AAU26409.1"/>
    </source>
</evidence>
<proteinExistence type="predicted"/>
<evidence type="ECO:0000313" key="4">
    <source>
        <dbReference type="EMBL" id="AAU28804.1"/>
    </source>
</evidence>
<dbReference type="KEGG" id="lpn:lpg0572"/>
<reference evidence="3 5" key="1">
    <citation type="journal article" date="2004" name="Science">
        <title>The genomic sequence of the accidental pathogen Legionella pneumophila.</title>
        <authorList>
            <person name="Chien M."/>
            <person name="Morozova I."/>
            <person name="Shi S."/>
            <person name="Sheng H."/>
            <person name="Chen J."/>
            <person name="Gomez S.M."/>
            <person name="Asamani G."/>
            <person name="Hill K."/>
            <person name="Nuara J."/>
            <person name="Feder M."/>
            <person name="Rineer J."/>
            <person name="Greenberg J.J."/>
            <person name="Steshenko V."/>
            <person name="Park S.H."/>
            <person name="Zhao B."/>
            <person name="Teplitskaya E."/>
            <person name="Edwards J.R."/>
            <person name="Pampou S."/>
            <person name="Georghiou A."/>
            <person name="Chou I.C."/>
            <person name="Iannuccilli W."/>
            <person name="Ulz M.E."/>
            <person name="Kim D.H."/>
            <person name="Geringer-Sameth A."/>
            <person name="Goldsberry C."/>
            <person name="Morozov P."/>
            <person name="Fischer S.G."/>
            <person name="Segal G."/>
            <person name="Qu X."/>
            <person name="Rzhetsky A."/>
            <person name="Zhang P."/>
            <person name="Cayanis E."/>
            <person name="De Jong P.J."/>
            <person name="Ju J."/>
            <person name="Kalachikov S."/>
            <person name="Shuman H.A."/>
            <person name="Russo J.J."/>
        </authorList>
    </citation>
    <scope>NUCLEOTIDE SEQUENCE [LARGE SCALE GENOMIC DNA]</scope>
    <source>
        <strain evidence="3">Philadelphia 1</strain>
        <strain evidence="5">Philadelphia 1 / ATCC 33152 / DSM 7513</strain>
    </source>
</reference>
<dbReference type="KEGG" id="lpn:lpg0305"/>
<name>Q5ZY06_LEGPH</name>
<dbReference type="HOGENOM" id="CLU_2093791_0_0_6"/>
<dbReference type="AlphaFoldDB" id="Q5ZY06"/>
<dbReference type="eggNOG" id="ENOG5033MS7">
    <property type="taxonomic scope" value="Bacteria"/>
</dbReference>
<gene>
    <name evidence="2" type="ordered locus">lpg0305</name>
    <name evidence="3" type="ordered locus">lpg0572</name>
    <name evidence="4" type="ordered locus">lpg2751</name>
</gene>
<dbReference type="EMBL" id="AE017354">
    <property type="protein sequence ID" value="AAU28804.1"/>
    <property type="molecule type" value="Genomic_DNA"/>
</dbReference>
<dbReference type="PaxDb" id="272624-lpg0305"/>
<evidence type="ECO:0000256" key="1">
    <source>
        <dbReference type="SAM" id="MobiDB-lite"/>
    </source>
</evidence>
<dbReference type="EMBL" id="AE017354">
    <property type="protein sequence ID" value="AAU26663.1"/>
    <property type="molecule type" value="Genomic_DNA"/>
</dbReference>